<protein>
    <submittedName>
        <fullName evidence="2">RNA polymerase sigma factor (Sigma-70 family)</fullName>
    </submittedName>
</protein>
<comment type="similarity">
    <text evidence="1">Belongs to the UPF0251 family.</text>
</comment>
<dbReference type="Pfam" id="PF02001">
    <property type="entry name" value="DUF134"/>
    <property type="match status" value="1"/>
</dbReference>
<proteinExistence type="inferred from homology"/>
<accession>A0AA46I688</accession>
<dbReference type="InterPro" id="IPR002852">
    <property type="entry name" value="UPF0251"/>
</dbReference>
<dbReference type="PANTHER" id="PTHR37478">
    <property type="match status" value="1"/>
</dbReference>
<name>A0AA46I688_9FUSO</name>
<dbReference type="InterPro" id="IPR013324">
    <property type="entry name" value="RNA_pol_sigma_r3/r4-like"/>
</dbReference>
<dbReference type="EMBL" id="SOBG01000002">
    <property type="protein sequence ID" value="TDT71954.1"/>
    <property type="molecule type" value="Genomic_DNA"/>
</dbReference>
<evidence type="ECO:0000313" key="2">
    <source>
        <dbReference type="EMBL" id="TDT71954.1"/>
    </source>
</evidence>
<evidence type="ECO:0000256" key="1">
    <source>
        <dbReference type="ARBA" id="ARBA00009350"/>
    </source>
</evidence>
<dbReference type="InterPro" id="IPR036388">
    <property type="entry name" value="WH-like_DNA-bd_sf"/>
</dbReference>
<dbReference type="AlphaFoldDB" id="A0AA46I688"/>
<dbReference type="Proteomes" id="UP000294678">
    <property type="component" value="Unassembled WGS sequence"/>
</dbReference>
<sequence length="97" mass="11213">MPRLKKKRCCRLLPNEKGFKLMGVKGQGLEKVELSPDEFEVIRLCDYEGKNQIEAAEIMQISRGTIQRIMKSARYKIVDAFLNDKIIIIKNTEEGKK</sequence>
<dbReference type="PANTHER" id="PTHR37478:SF2">
    <property type="entry name" value="UPF0251 PROTEIN TK0562"/>
    <property type="match status" value="1"/>
</dbReference>
<dbReference type="SUPFAM" id="SSF88659">
    <property type="entry name" value="Sigma3 and sigma4 domains of RNA polymerase sigma factors"/>
    <property type="match status" value="1"/>
</dbReference>
<dbReference type="Gene3D" id="1.10.10.10">
    <property type="entry name" value="Winged helix-like DNA-binding domain superfamily/Winged helix DNA-binding domain"/>
    <property type="match status" value="1"/>
</dbReference>
<organism evidence="2 3">
    <name type="scientific">Hypnocyclicus thermotrophus</name>
    <dbReference type="NCBI Taxonomy" id="1627895"/>
    <lineage>
        <taxon>Bacteria</taxon>
        <taxon>Fusobacteriati</taxon>
        <taxon>Fusobacteriota</taxon>
        <taxon>Fusobacteriia</taxon>
        <taxon>Fusobacteriales</taxon>
        <taxon>Fusobacteriaceae</taxon>
        <taxon>Hypnocyclicus</taxon>
    </lineage>
</organism>
<dbReference type="RefSeq" id="WP_134112542.1">
    <property type="nucleotide sequence ID" value="NZ_SOBG01000002.1"/>
</dbReference>
<evidence type="ECO:0000313" key="3">
    <source>
        <dbReference type="Proteomes" id="UP000294678"/>
    </source>
</evidence>
<comment type="caution">
    <text evidence="2">The sequence shown here is derived from an EMBL/GenBank/DDBJ whole genome shotgun (WGS) entry which is preliminary data.</text>
</comment>
<keyword evidence="3" id="KW-1185">Reference proteome</keyword>
<gene>
    <name evidence="2" type="ORF">EV215_0646</name>
</gene>
<reference evidence="2 3" key="1">
    <citation type="submission" date="2019-03" db="EMBL/GenBank/DDBJ databases">
        <title>Genomic Encyclopedia of Type Strains, Phase IV (KMG-IV): sequencing the most valuable type-strain genomes for metagenomic binning, comparative biology and taxonomic classification.</title>
        <authorList>
            <person name="Goeker M."/>
        </authorList>
    </citation>
    <scope>NUCLEOTIDE SEQUENCE [LARGE SCALE GENOMIC DNA]</scope>
    <source>
        <strain evidence="2 3">DSM 100055</strain>
    </source>
</reference>